<dbReference type="SMART" id="SM00530">
    <property type="entry name" value="HTH_XRE"/>
    <property type="match status" value="1"/>
</dbReference>
<dbReference type="SUPFAM" id="SSF47413">
    <property type="entry name" value="lambda repressor-like DNA-binding domains"/>
    <property type="match status" value="1"/>
</dbReference>
<proteinExistence type="predicted"/>
<dbReference type="EMBL" id="AABAGT010000014">
    <property type="protein sequence ID" value="EAG0867609.1"/>
    <property type="molecule type" value="Genomic_DNA"/>
</dbReference>
<evidence type="ECO:0000313" key="2">
    <source>
        <dbReference type="EMBL" id="EAG0867609.1"/>
    </source>
</evidence>
<accession>A0A393SHZ1</accession>
<sequence>MFASRIKELRKESKKTQEEMAKILGVAKTTYASYEQAKRMPDAEIQNKIANYFDVSLDYLHGRSRHKNINAEGFTPKEEIDMKKRMDALREDLKNGDGLLYDGEPITTEAMESILDAMEFAEKQATRINRKYAPKDKKNNIE</sequence>
<dbReference type="PANTHER" id="PTHR46558:SF14">
    <property type="entry name" value="HTH-TYPE TRANSCRIPTIONAL REGULATOR ANSR"/>
    <property type="match status" value="1"/>
</dbReference>
<dbReference type="GO" id="GO:0003677">
    <property type="term" value="F:DNA binding"/>
    <property type="evidence" value="ECO:0007669"/>
    <property type="project" value="UniProtKB-KW"/>
</dbReference>
<dbReference type="RefSeq" id="WP_003731471.1">
    <property type="nucleotide sequence ID" value="NC_021826.1"/>
</dbReference>
<dbReference type="Proteomes" id="UP000358545">
    <property type="component" value="Unassembled WGS sequence"/>
</dbReference>
<protein>
    <submittedName>
        <fullName evidence="2">XRE family transcriptional regulator</fullName>
    </submittedName>
</protein>
<keyword evidence="1" id="KW-0238">DNA-binding</keyword>
<dbReference type="PROSITE" id="PS50943">
    <property type="entry name" value="HTH_CROC1"/>
    <property type="match status" value="1"/>
</dbReference>
<organism evidence="2 3">
    <name type="scientific">Listeria monocytogenes</name>
    <dbReference type="NCBI Taxonomy" id="1639"/>
    <lineage>
        <taxon>Bacteria</taxon>
        <taxon>Bacillati</taxon>
        <taxon>Bacillota</taxon>
        <taxon>Bacilli</taxon>
        <taxon>Bacillales</taxon>
        <taxon>Listeriaceae</taxon>
        <taxon>Listeria</taxon>
    </lineage>
</organism>
<evidence type="ECO:0000256" key="1">
    <source>
        <dbReference type="ARBA" id="ARBA00023125"/>
    </source>
</evidence>
<comment type="caution">
    <text evidence="2">The sequence shown here is derived from an EMBL/GenBank/DDBJ whole genome shotgun (WGS) entry which is preliminary data.</text>
</comment>
<evidence type="ECO:0000313" key="3">
    <source>
        <dbReference type="Proteomes" id="UP000358545"/>
    </source>
</evidence>
<dbReference type="AlphaFoldDB" id="A0A393SHZ1"/>
<dbReference type="Gene3D" id="1.10.260.40">
    <property type="entry name" value="lambda repressor-like DNA-binding domains"/>
    <property type="match status" value="1"/>
</dbReference>
<dbReference type="CDD" id="cd00093">
    <property type="entry name" value="HTH_XRE"/>
    <property type="match status" value="1"/>
</dbReference>
<dbReference type="PANTHER" id="PTHR46558">
    <property type="entry name" value="TRACRIPTIONAL REGULATORY PROTEIN-RELATED-RELATED"/>
    <property type="match status" value="1"/>
</dbReference>
<dbReference type="InterPro" id="IPR010982">
    <property type="entry name" value="Lambda_DNA-bd_dom_sf"/>
</dbReference>
<name>A0A393SHZ1_LISMN</name>
<dbReference type="Pfam" id="PF01381">
    <property type="entry name" value="HTH_3"/>
    <property type="match status" value="1"/>
</dbReference>
<dbReference type="InterPro" id="IPR001387">
    <property type="entry name" value="Cro/C1-type_HTH"/>
</dbReference>
<gene>
    <name evidence="2" type="ORF">A8L61_10015</name>
</gene>
<reference evidence="2 3" key="1">
    <citation type="submission" date="2018-06" db="EMBL/GenBank/DDBJ databases">
        <authorList>
            <consortium name="PulseNet: The National Subtyping Network for Foodborne Disease Surveillance"/>
            <person name="Tarr C.L."/>
            <person name="Trees E."/>
            <person name="Katz L.S."/>
            <person name="Carleton-Romer H.A."/>
            <person name="Stroika S."/>
            <person name="Kucerova Z."/>
            <person name="Roache K.F."/>
            <person name="Sabol A.L."/>
            <person name="Besser J."/>
            <person name="Gerner-Smidt P."/>
        </authorList>
    </citation>
    <scope>NUCLEOTIDE SEQUENCE [LARGE SCALE GENOMIC DNA]</scope>
    <source>
        <strain evidence="2 3">PNUSAL002180</strain>
    </source>
</reference>